<accession>A0A922SQQ5</accession>
<evidence type="ECO:0000313" key="1">
    <source>
        <dbReference type="EMBL" id="KAH9645815.1"/>
    </source>
</evidence>
<organism evidence="1 2">
    <name type="scientific">Spodoptera exigua</name>
    <name type="common">Beet armyworm</name>
    <name type="synonym">Noctua fulgens</name>
    <dbReference type="NCBI Taxonomy" id="7107"/>
    <lineage>
        <taxon>Eukaryota</taxon>
        <taxon>Metazoa</taxon>
        <taxon>Ecdysozoa</taxon>
        <taxon>Arthropoda</taxon>
        <taxon>Hexapoda</taxon>
        <taxon>Insecta</taxon>
        <taxon>Pterygota</taxon>
        <taxon>Neoptera</taxon>
        <taxon>Endopterygota</taxon>
        <taxon>Lepidoptera</taxon>
        <taxon>Glossata</taxon>
        <taxon>Ditrysia</taxon>
        <taxon>Noctuoidea</taxon>
        <taxon>Noctuidae</taxon>
        <taxon>Amphipyrinae</taxon>
        <taxon>Spodoptera</taxon>
    </lineage>
</organism>
<protein>
    <recommendedName>
        <fullName evidence="3">Protein ALP1-like</fullName>
    </recommendedName>
</protein>
<evidence type="ECO:0000313" key="2">
    <source>
        <dbReference type="Proteomes" id="UP000814243"/>
    </source>
</evidence>
<name>A0A922SQQ5_SPOEX</name>
<proteinExistence type="predicted"/>
<dbReference type="AlphaFoldDB" id="A0A922SQQ5"/>
<evidence type="ECO:0008006" key="3">
    <source>
        <dbReference type="Google" id="ProtNLM"/>
    </source>
</evidence>
<dbReference type="Proteomes" id="UP000814243">
    <property type="component" value="Unassembled WGS sequence"/>
</dbReference>
<gene>
    <name evidence="1" type="ORF">HF086_012542</name>
</gene>
<dbReference type="EMBL" id="JACEFF010000011">
    <property type="protein sequence ID" value="KAH9645815.1"/>
    <property type="molecule type" value="Genomic_DNA"/>
</dbReference>
<sequence>MKPIEIIAIWKALEQDRKRKRRYWVHPLNTKRISSGQFHCLYATLREYPSKFIQFYRMSVESFDELLTIVKCFITKNDTKFRCAITPEERLTITLR</sequence>
<reference evidence="1" key="1">
    <citation type="journal article" date="2021" name="G3 (Bethesda)">
        <title>Genome and transcriptome analysis of the beet armyworm Spodoptera exigua reveals targets for pest control. .</title>
        <authorList>
            <person name="Simon S."/>
            <person name="Breeschoten T."/>
            <person name="Jansen H.J."/>
            <person name="Dirks R.P."/>
            <person name="Schranz M.E."/>
            <person name="Ros V.I.D."/>
        </authorList>
    </citation>
    <scope>NUCLEOTIDE SEQUENCE</scope>
    <source>
        <strain evidence="1">TB_SE_WUR_2020</strain>
    </source>
</reference>
<comment type="caution">
    <text evidence="1">The sequence shown here is derived from an EMBL/GenBank/DDBJ whole genome shotgun (WGS) entry which is preliminary data.</text>
</comment>